<sequence>MHSPHPALRPSTLPSSLHHLHLHPILILPLPHLYATLQCCSRLPAPPCHCRYAASDVFTASKSKSPLISISIFSSVADRFVADSCCAPAVTLHPPFACIELQNTQCILVPPRLTSSYLGP</sequence>
<keyword evidence="2" id="KW-1185">Reference proteome</keyword>
<name>A0AAW1G5C1_ZOAVI</name>
<protein>
    <submittedName>
        <fullName evidence="1">Uncharacterized protein</fullName>
    </submittedName>
</protein>
<dbReference type="AlphaFoldDB" id="A0AAW1G5C1"/>
<evidence type="ECO:0000313" key="1">
    <source>
        <dbReference type="EMBL" id="KAK9541887.1"/>
    </source>
</evidence>
<comment type="caution">
    <text evidence="1">The sequence shown here is derived from an EMBL/GenBank/DDBJ whole genome shotgun (WGS) entry which is preliminary data.</text>
</comment>
<accession>A0AAW1G5C1</accession>
<gene>
    <name evidence="1" type="ORF">VZT92_001905</name>
</gene>
<dbReference type="Proteomes" id="UP001488805">
    <property type="component" value="Unassembled WGS sequence"/>
</dbReference>
<dbReference type="EMBL" id="JBCEZU010000002">
    <property type="protein sequence ID" value="KAK9541887.1"/>
    <property type="molecule type" value="Genomic_DNA"/>
</dbReference>
<organism evidence="1 2">
    <name type="scientific">Zoarces viviparus</name>
    <name type="common">Viviparous eelpout</name>
    <name type="synonym">Blennius viviparus</name>
    <dbReference type="NCBI Taxonomy" id="48416"/>
    <lineage>
        <taxon>Eukaryota</taxon>
        <taxon>Metazoa</taxon>
        <taxon>Chordata</taxon>
        <taxon>Craniata</taxon>
        <taxon>Vertebrata</taxon>
        <taxon>Euteleostomi</taxon>
        <taxon>Actinopterygii</taxon>
        <taxon>Neopterygii</taxon>
        <taxon>Teleostei</taxon>
        <taxon>Neoteleostei</taxon>
        <taxon>Acanthomorphata</taxon>
        <taxon>Eupercaria</taxon>
        <taxon>Perciformes</taxon>
        <taxon>Cottioidei</taxon>
        <taxon>Zoarcales</taxon>
        <taxon>Zoarcidae</taxon>
        <taxon>Zoarcinae</taxon>
        <taxon>Zoarces</taxon>
    </lineage>
</organism>
<evidence type="ECO:0000313" key="2">
    <source>
        <dbReference type="Proteomes" id="UP001488805"/>
    </source>
</evidence>
<reference evidence="1 2" key="1">
    <citation type="journal article" date="2024" name="Genome Biol. Evol.">
        <title>Chromosome-level genome assembly of the viviparous eelpout Zoarces viviparus.</title>
        <authorList>
            <person name="Fuhrmann N."/>
            <person name="Brasseur M.V."/>
            <person name="Bakowski C.E."/>
            <person name="Podsiadlowski L."/>
            <person name="Prost S."/>
            <person name="Krehenwinkel H."/>
            <person name="Mayer C."/>
        </authorList>
    </citation>
    <scope>NUCLEOTIDE SEQUENCE [LARGE SCALE GENOMIC DNA]</scope>
    <source>
        <strain evidence="1">NO-MEL_2022_Ind0_liver</strain>
    </source>
</reference>
<proteinExistence type="predicted"/>